<dbReference type="InterPro" id="IPR003439">
    <property type="entry name" value="ABC_transporter-like_ATP-bd"/>
</dbReference>
<dbReference type="GO" id="GO:0140359">
    <property type="term" value="F:ABC-type transporter activity"/>
    <property type="evidence" value="ECO:0007669"/>
    <property type="project" value="InterPro"/>
</dbReference>
<dbReference type="GO" id="GO:0016887">
    <property type="term" value="F:ATP hydrolysis activity"/>
    <property type="evidence" value="ECO:0007669"/>
    <property type="project" value="InterPro"/>
</dbReference>
<protein>
    <submittedName>
        <fullName evidence="10">ABC transporter G family protein</fullName>
    </submittedName>
</protein>
<evidence type="ECO:0000256" key="1">
    <source>
        <dbReference type="ARBA" id="ARBA00004141"/>
    </source>
</evidence>
<proteinExistence type="predicted"/>
<feature type="transmembrane region" description="Helical" evidence="8">
    <location>
        <begin position="1174"/>
        <end position="1196"/>
    </location>
</feature>
<evidence type="ECO:0000256" key="3">
    <source>
        <dbReference type="ARBA" id="ARBA00022692"/>
    </source>
</evidence>
<evidence type="ECO:0000256" key="2">
    <source>
        <dbReference type="ARBA" id="ARBA00022448"/>
    </source>
</evidence>
<organism evidence="10">
    <name type="scientific">uncultured Chthoniobacterales bacterium</name>
    <dbReference type="NCBI Taxonomy" id="1836801"/>
    <lineage>
        <taxon>Bacteria</taxon>
        <taxon>Pseudomonadati</taxon>
        <taxon>Verrucomicrobiota</taxon>
        <taxon>Spartobacteria</taxon>
        <taxon>Chthoniobacterales</taxon>
        <taxon>environmental samples</taxon>
    </lineage>
</organism>
<feature type="transmembrane region" description="Helical" evidence="8">
    <location>
        <begin position="898"/>
        <end position="928"/>
    </location>
</feature>
<dbReference type="SUPFAM" id="SSF52540">
    <property type="entry name" value="P-loop containing nucleoside triphosphate hydrolases"/>
    <property type="match status" value="1"/>
</dbReference>
<dbReference type="InterPro" id="IPR017871">
    <property type="entry name" value="ABC_transporter-like_CS"/>
</dbReference>
<dbReference type="SMART" id="SM00382">
    <property type="entry name" value="AAA"/>
    <property type="match status" value="1"/>
</dbReference>
<dbReference type="GO" id="GO:0005524">
    <property type="term" value="F:ATP binding"/>
    <property type="evidence" value="ECO:0007669"/>
    <property type="project" value="UniProtKB-KW"/>
</dbReference>
<evidence type="ECO:0000256" key="4">
    <source>
        <dbReference type="ARBA" id="ARBA00022741"/>
    </source>
</evidence>
<keyword evidence="6 8" id="KW-1133">Transmembrane helix</keyword>
<dbReference type="PANTHER" id="PTHR48041:SF139">
    <property type="entry name" value="PROTEIN SCARLET"/>
    <property type="match status" value="1"/>
</dbReference>
<feature type="transmembrane region" description="Helical" evidence="8">
    <location>
        <begin position="934"/>
        <end position="956"/>
    </location>
</feature>
<keyword evidence="7 8" id="KW-0472">Membrane</keyword>
<dbReference type="InterPro" id="IPR027417">
    <property type="entry name" value="P-loop_NTPase"/>
</dbReference>
<evidence type="ECO:0000256" key="7">
    <source>
        <dbReference type="ARBA" id="ARBA00023136"/>
    </source>
</evidence>
<sequence>MPEQPPITLADKIDRAVQRVTPFAYRMQRKSRRWMRRALRKPRSVAEAPNLLPLLIQVLASFSKADGVLLEEEIDSSLGFLRYDYPEAVYSELRQLFRQALYEQQDLGMMAQKLSEKLSADRKIMLGVQLYDLISQAGLRQEQVVAFYSFMSQLGMAAQAIDIVYQLNASEDSDVSIYQRGASPLESVSFGPNGSSDVLLKSLKQGERLLAFRYHDLILLKNYSAQPVSVRGRPLLRGGFCRIYPGQRILIGDNVLTYQELAAYFNAKKNVSLPQIYIRVPKDGDQVQLERSRSRESSLEITFGLKVKVKALRPVDAVMNGAKLKAGEEVEATLDDKIIFHNDSEMDLSDLRRRARAMGGRFQLQASKSEYLVSNNPSLLEADDILLSPGTAGDVLLKIFCDYDARVGTLEVIEADRPIMVGETTVRGTAKLQDGDTIRIDVGQFLRCNFSERIIEEERNIIRSLEVADLNHRFSNSEVALDGISFAINRGELVCVMGASGSGKSTLLKVLGGQIQPSSGQVLLNDQSLYGNLDELKRYVSYIPQEDAFDEHLTIGENLQFAAAIRSPHLSRRDRTRRLESKLIELGLSERRDSVVGSPIKKTLSGGERKRLNIGLDMIGNADVYLFDEPTSGLSSKDSEHVIEIIRGMAHNKIIVVTIHQPSSKIFQMFHKAILFDKGGRLVFFGTPNDMLRYFAEAEHQHQFGADLGACPSCGTTRPEFIFDVLETPLRDISGDVIYEENNRGQLIAARRYSPEFWRDKYEAFRLIQDVKQVSLRREPVTPLPKEAEDTKRSQFRWHDEWTQLRTLLRRSFMSKLRNRANLWITMGGAPILALLVGTVLRYSAESGTYDYASAYHIPQYLFITLLVAMFLGLMNSADDIIRDRAVLQRERNLNVRLSYYVFSKTVSLGVFALVQCVLFVLIANAVLSVRGMFWVHLGIVFMTAMGGVALGLVVSSLVSDPKTASNIVPLILIPQMILGGALIKFEDMNRNLGLVYTFSRWFSENPNPDKGKKMDSKLKVPFVCQFIAMRWSYEEMVVAQAKLNPLTKRQERAQREIDRLVDKKDQSPEAVQRLRDLKESLAVLSGLEAHSAKELDGYLATLDEIIGGKRRFDRALFQNATGPVTAEQLYVNQKVSDLISNAEMEQNDYRRGGKPNVFFGAEKRYLGTKIGVFTFNTIVLVGSTIALLGLLLWILRRQLEVRRG</sequence>
<keyword evidence="3 8" id="KW-0812">Transmembrane</keyword>
<dbReference type="PANTHER" id="PTHR48041">
    <property type="entry name" value="ABC TRANSPORTER G FAMILY MEMBER 28"/>
    <property type="match status" value="1"/>
</dbReference>
<gene>
    <name evidence="10" type="ORF">AVDCRST_MAG42-884</name>
</gene>
<dbReference type="GO" id="GO:0016020">
    <property type="term" value="C:membrane"/>
    <property type="evidence" value="ECO:0007669"/>
    <property type="project" value="UniProtKB-SubCell"/>
</dbReference>
<dbReference type="EMBL" id="CADCTA010000047">
    <property type="protein sequence ID" value="CAA9226623.1"/>
    <property type="molecule type" value="Genomic_DNA"/>
</dbReference>
<dbReference type="InterPro" id="IPR003593">
    <property type="entry name" value="AAA+_ATPase"/>
</dbReference>
<dbReference type="Pfam" id="PF01061">
    <property type="entry name" value="ABC2_membrane"/>
    <property type="match status" value="1"/>
</dbReference>
<evidence type="ECO:0000259" key="9">
    <source>
        <dbReference type="PROSITE" id="PS50893"/>
    </source>
</evidence>
<accession>A0A6J4HLA9</accession>
<feature type="transmembrane region" description="Helical" evidence="8">
    <location>
        <begin position="821"/>
        <end position="841"/>
    </location>
</feature>
<keyword evidence="5" id="KW-0067">ATP-binding</keyword>
<feature type="domain" description="ABC transporter" evidence="9">
    <location>
        <begin position="465"/>
        <end position="704"/>
    </location>
</feature>
<dbReference type="PROSITE" id="PS50893">
    <property type="entry name" value="ABC_TRANSPORTER_2"/>
    <property type="match status" value="1"/>
</dbReference>
<dbReference type="Gene3D" id="3.40.50.300">
    <property type="entry name" value="P-loop containing nucleotide triphosphate hydrolases"/>
    <property type="match status" value="1"/>
</dbReference>
<evidence type="ECO:0000256" key="6">
    <source>
        <dbReference type="ARBA" id="ARBA00022989"/>
    </source>
</evidence>
<dbReference type="InterPro" id="IPR050352">
    <property type="entry name" value="ABCG_transporters"/>
</dbReference>
<dbReference type="PROSITE" id="PS00211">
    <property type="entry name" value="ABC_TRANSPORTER_1"/>
    <property type="match status" value="1"/>
</dbReference>
<name>A0A6J4HLA9_9BACT</name>
<dbReference type="InterPro" id="IPR013525">
    <property type="entry name" value="ABC2_TM"/>
</dbReference>
<evidence type="ECO:0000313" key="10">
    <source>
        <dbReference type="EMBL" id="CAA9226623.1"/>
    </source>
</evidence>
<dbReference type="Pfam" id="PF00005">
    <property type="entry name" value="ABC_tran"/>
    <property type="match status" value="1"/>
</dbReference>
<feature type="transmembrane region" description="Helical" evidence="8">
    <location>
        <begin position="968"/>
        <end position="986"/>
    </location>
</feature>
<feature type="transmembrane region" description="Helical" evidence="8">
    <location>
        <begin position="861"/>
        <end position="878"/>
    </location>
</feature>
<evidence type="ECO:0000256" key="8">
    <source>
        <dbReference type="SAM" id="Phobius"/>
    </source>
</evidence>
<comment type="subcellular location">
    <subcellularLocation>
        <location evidence="1">Membrane</location>
        <topology evidence="1">Multi-pass membrane protein</topology>
    </subcellularLocation>
</comment>
<reference evidence="10" key="1">
    <citation type="submission" date="2020-02" db="EMBL/GenBank/DDBJ databases">
        <authorList>
            <person name="Meier V. D."/>
        </authorList>
    </citation>
    <scope>NUCLEOTIDE SEQUENCE</scope>
    <source>
        <strain evidence="10">AVDCRST_MAG42</strain>
    </source>
</reference>
<evidence type="ECO:0000256" key="5">
    <source>
        <dbReference type="ARBA" id="ARBA00022840"/>
    </source>
</evidence>
<keyword evidence="2" id="KW-0813">Transport</keyword>
<keyword evidence="4" id="KW-0547">Nucleotide-binding</keyword>
<dbReference type="AlphaFoldDB" id="A0A6J4HLA9"/>